<feature type="transmembrane region" description="Helical" evidence="2">
    <location>
        <begin position="89"/>
        <end position="111"/>
    </location>
</feature>
<protein>
    <submittedName>
        <fullName evidence="3">Uncharacterized protein</fullName>
    </submittedName>
</protein>
<accession>A0ABD2XLG1</accession>
<evidence type="ECO:0000313" key="3">
    <source>
        <dbReference type="EMBL" id="KAL3405858.1"/>
    </source>
</evidence>
<keyword evidence="2" id="KW-0812">Transmembrane</keyword>
<evidence type="ECO:0000256" key="1">
    <source>
        <dbReference type="SAM" id="MobiDB-lite"/>
    </source>
</evidence>
<name>A0ABD2XLG1_9HYME</name>
<feature type="compositionally biased region" description="Low complexity" evidence="1">
    <location>
        <begin position="231"/>
        <end position="247"/>
    </location>
</feature>
<evidence type="ECO:0000313" key="4">
    <source>
        <dbReference type="Proteomes" id="UP001627154"/>
    </source>
</evidence>
<feature type="region of interest" description="Disordered" evidence="1">
    <location>
        <begin position="231"/>
        <end position="261"/>
    </location>
</feature>
<dbReference type="AlphaFoldDB" id="A0ABD2XLG1"/>
<gene>
    <name evidence="3" type="ORF">TKK_001291</name>
</gene>
<dbReference type="PANTHER" id="PTHR36694">
    <property type="entry name" value="PASIFLORA 1, ISOFORM A-RELATED"/>
    <property type="match status" value="1"/>
</dbReference>
<keyword evidence="2" id="KW-0472">Membrane</keyword>
<dbReference type="PANTHER" id="PTHR36694:SF11">
    <property type="entry name" value="LP21121P-RELATED"/>
    <property type="match status" value="1"/>
</dbReference>
<keyword evidence="2" id="KW-1133">Transmembrane helix</keyword>
<comment type="caution">
    <text evidence="3">The sequence shown here is derived from an EMBL/GenBank/DDBJ whole genome shotgun (WGS) entry which is preliminary data.</text>
</comment>
<keyword evidence="4" id="KW-1185">Reference proteome</keyword>
<dbReference type="Proteomes" id="UP001627154">
    <property type="component" value="Unassembled WGS sequence"/>
</dbReference>
<organism evidence="3 4">
    <name type="scientific">Trichogramma kaykai</name>
    <dbReference type="NCBI Taxonomy" id="54128"/>
    <lineage>
        <taxon>Eukaryota</taxon>
        <taxon>Metazoa</taxon>
        <taxon>Ecdysozoa</taxon>
        <taxon>Arthropoda</taxon>
        <taxon>Hexapoda</taxon>
        <taxon>Insecta</taxon>
        <taxon>Pterygota</taxon>
        <taxon>Neoptera</taxon>
        <taxon>Endopterygota</taxon>
        <taxon>Hymenoptera</taxon>
        <taxon>Apocrita</taxon>
        <taxon>Proctotrupomorpha</taxon>
        <taxon>Chalcidoidea</taxon>
        <taxon>Trichogrammatidae</taxon>
        <taxon>Trichogramma</taxon>
    </lineage>
</organism>
<feature type="transmembrane region" description="Helical" evidence="2">
    <location>
        <begin position="161"/>
        <end position="181"/>
    </location>
</feature>
<sequence length="261" mass="30189">MFKMGLLKSCSFLNLRQGTILIAILQLVLSTVMLNMLILGQIHESCIQDLIARDTEDVLEREALEEITSKHINSQRMEQAHHNANVKMYMIYLGFAVLVVHMLTTILLLYAAVMNLRSLMTPWMMVMMTMAVALFICLFLPENDPILEYAGLNESNYIDRFLLAVMAFVCFFTWFVVYSWYRDLDDKKDVVIHEVHATVATSSSSSTGAIKKMPKAYFELLMKQRRRQMMQQRYHQQQQQQPLNQQRGAGVRDALQPPQDV</sequence>
<feature type="transmembrane region" description="Helical" evidence="2">
    <location>
        <begin position="20"/>
        <end position="40"/>
    </location>
</feature>
<dbReference type="EMBL" id="JBJJXI010000019">
    <property type="protein sequence ID" value="KAL3405858.1"/>
    <property type="molecule type" value="Genomic_DNA"/>
</dbReference>
<reference evidence="3 4" key="1">
    <citation type="journal article" date="2024" name="bioRxiv">
        <title>A reference genome for Trichogramma kaykai: A tiny desert-dwelling parasitoid wasp with competing sex-ratio distorters.</title>
        <authorList>
            <person name="Culotta J."/>
            <person name="Lindsey A.R."/>
        </authorList>
    </citation>
    <scope>NUCLEOTIDE SEQUENCE [LARGE SCALE GENOMIC DNA]</scope>
    <source>
        <strain evidence="3 4">KSX58</strain>
    </source>
</reference>
<feature type="transmembrane region" description="Helical" evidence="2">
    <location>
        <begin position="123"/>
        <end position="141"/>
    </location>
</feature>
<proteinExistence type="predicted"/>
<evidence type="ECO:0000256" key="2">
    <source>
        <dbReference type="SAM" id="Phobius"/>
    </source>
</evidence>